<organism evidence="1 2">
    <name type="scientific">Cetraspora pellucida</name>
    <dbReference type="NCBI Taxonomy" id="1433469"/>
    <lineage>
        <taxon>Eukaryota</taxon>
        <taxon>Fungi</taxon>
        <taxon>Fungi incertae sedis</taxon>
        <taxon>Mucoromycota</taxon>
        <taxon>Glomeromycotina</taxon>
        <taxon>Glomeromycetes</taxon>
        <taxon>Diversisporales</taxon>
        <taxon>Gigasporaceae</taxon>
        <taxon>Cetraspora</taxon>
    </lineage>
</organism>
<evidence type="ECO:0000313" key="1">
    <source>
        <dbReference type="EMBL" id="CAG8805306.1"/>
    </source>
</evidence>
<dbReference type="AlphaFoldDB" id="A0A9N9PD26"/>
<accession>A0A9N9PD26</accession>
<sequence>QKFSHISSLQQKDFNTNLFVKEHKDISNELVKNYNDIIDSSKELSDCKDIDIDSLEESSNSIDIDDNFSEELISDNLYLECISNTFKYFK</sequence>
<keyword evidence="2" id="KW-1185">Reference proteome</keyword>
<gene>
    <name evidence="1" type="ORF">CPELLU_LOCUS18090</name>
</gene>
<protein>
    <submittedName>
        <fullName evidence="1">13243_t:CDS:1</fullName>
    </submittedName>
</protein>
<reference evidence="1" key="1">
    <citation type="submission" date="2021-06" db="EMBL/GenBank/DDBJ databases">
        <authorList>
            <person name="Kallberg Y."/>
            <person name="Tangrot J."/>
            <person name="Rosling A."/>
        </authorList>
    </citation>
    <scope>NUCLEOTIDE SEQUENCE</scope>
    <source>
        <strain evidence="1">FL966</strain>
    </source>
</reference>
<dbReference type="EMBL" id="CAJVQA010034117">
    <property type="protein sequence ID" value="CAG8805306.1"/>
    <property type="molecule type" value="Genomic_DNA"/>
</dbReference>
<name>A0A9N9PD26_9GLOM</name>
<proteinExistence type="predicted"/>
<dbReference type="Proteomes" id="UP000789759">
    <property type="component" value="Unassembled WGS sequence"/>
</dbReference>
<evidence type="ECO:0000313" key="2">
    <source>
        <dbReference type="Proteomes" id="UP000789759"/>
    </source>
</evidence>
<feature type="non-terminal residue" evidence="1">
    <location>
        <position position="1"/>
    </location>
</feature>
<comment type="caution">
    <text evidence="1">The sequence shown here is derived from an EMBL/GenBank/DDBJ whole genome shotgun (WGS) entry which is preliminary data.</text>
</comment>